<name>A0AAW0CCA5_9AGAR</name>
<feature type="transmembrane region" description="Helical" evidence="7">
    <location>
        <begin position="395"/>
        <end position="413"/>
    </location>
</feature>
<dbReference type="AlphaFoldDB" id="A0AAW0CCA5"/>
<dbReference type="PANTHER" id="PTHR43791:SF65">
    <property type="entry name" value="MAJOR FACILITATOR SUPERFAMILY (MFS) PROFILE DOMAIN-CONTAINING PROTEIN-RELATED"/>
    <property type="match status" value="1"/>
</dbReference>
<dbReference type="GO" id="GO:0022857">
    <property type="term" value="F:transmembrane transporter activity"/>
    <property type="evidence" value="ECO:0007669"/>
    <property type="project" value="InterPro"/>
</dbReference>
<dbReference type="FunFam" id="1.20.1250.20:FF:000247">
    <property type="entry name" value="MFS general substrate transporter"/>
    <property type="match status" value="1"/>
</dbReference>
<keyword evidence="4 7" id="KW-1133">Transmembrane helix</keyword>
<feature type="transmembrane region" description="Helical" evidence="7">
    <location>
        <begin position="361"/>
        <end position="383"/>
    </location>
</feature>
<evidence type="ECO:0000256" key="6">
    <source>
        <dbReference type="SAM" id="MobiDB-lite"/>
    </source>
</evidence>
<comment type="caution">
    <text evidence="8">The sequence shown here is derived from an EMBL/GenBank/DDBJ whole genome shotgun (WGS) entry which is preliminary data.</text>
</comment>
<dbReference type="InterPro" id="IPR036259">
    <property type="entry name" value="MFS_trans_sf"/>
</dbReference>
<feature type="region of interest" description="Disordered" evidence="6">
    <location>
        <begin position="1"/>
        <end position="40"/>
    </location>
</feature>
<accession>A0AAW0CCA5</accession>
<feature type="transmembrane region" description="Helical" evidence="7">
    <location>
        <begin position="247"/>
        <end position="268"/>
    </location>
</feature>
<dbReference type="Pfam" id="PF07690">
    <property type="entry name" value="MFS_1"/>
    <property type="match status" value="1"/>
</dbReference>
<keyword evidence="9" id="KW-1185">Reference proteome</keyword>
<evidence type="ECO:0000256" key="4">
    <source>
        <dbReference type="ARBA" id="ARBA00022989"/>
    </source>
</evidence>
<dbReference type="Gene3D" id="1.20.1250.20">
    <property type="entry name" value="MFS general substrate transporter like domains"/>
    <property type="match status" value="1"/>
</dbReference>
<protein>
    <recommendedName>
        <fullName evidence="10">Allantoate permease</fullName>
    </recommendedName>
</protein>
<evidence type="ECO:0000256" key="3">
    <source>
        <dbReference type="ARBA" id="ARBA00022692"/>
    </source>
</evidence>
<evidence type="ECO:0000313" key="9">
    <source>
        <dbReference type="Proteomes" id="UP001383192"/>
    </source>
</evidence>
<keyword evidence="2" id="KW-0813">Transport</keyword>
<dbReference type="FunFam" id="1.20.1250.20:FF:000106">
    <property type="entry name" value="MFS transporter, putative"/>
    <property type="match status" value="1"/>
</dbReference>
<evidence type="ECO:0000256" key="7">
    <source>
        <dbReference type="SAM" id="Phobius"/>
    </source>
</evidence>
<evidence type="ECO:0000256" key="1">
    <source>
        <dbReference type="ARBA" id="ARBA00004141"/>
    </source>
</evidence>
<organism evidence="8 9">
    <name type="scientific">Paramarasmius palmivorus</name>
    <dbReference type="NCBI Taxonomy" id="297713"/>
    <lineage>
        <taxon>Eukaryota</taxon>
        <taxon>Fungi</taxon>
        <taxon>Dikarya</taxon>
        <taxon>Basidiomycota</taxon>
        <taxon>Agaricomycotina</taxon>
        <taxon>Agaricomycetes</taxon>
        <taxon>Agaricomycetidae</taxon>
        <taxon>Agaricales</taxon>
        <taxon>Marasmiineae</taxon>
        <taxon>Marasmiaceae</taxon>
        <taxon>Paramarasmius</taxon>
    </lineage>
</organism>
<feature type="transmembrane region" description="Helical" evidence="7">
    <location>
        <begin position="212"/>
        <end position="235"/>
    </location>
</feature>
<evidence type="ECO:0000256" key="5">
    <source>
        <dbReference type="ARBA" id="ARBA00023136"/>
    </source>
</evidence>
<evidence type="ECO:0008006" key="10">
    <source>
        <dbReference type="Google" id="ProtNLM"/>
    </source>
</evidence>
<evidence type="ECO:0000256" key="2">
    <source>
        <dbReference type="ARBA" id="ARBA00022448"/>
    </source>
</evidence>
<dbReference type="EMBL" id="JAYKXP010000050">
    <property type="protein sequence ID" value="KAK7036558.1"/>
    <property type="molecule type" value="Genomic_DNA"/>
</dbReference>
<sequence length="580" mass="66560">MSKPVPAPDVKLTTLNDNDYGTLADSDTDNNKSRLNDSVDDLVDEEPKPFRLTSWLFRRGELKPFDENAIATRRSVFDDADIGHMYWPKKSHESYHRFDPSARWTYAEERTLVRKIDWKVMLWAAISFSALNLDRNNLSQANTDNFLPDLNMSTNDFNLGNSIFRIAFLCAELPSQIVSKRLGPDRWIPMQMVAWSIVTLGQFWLSGRSSFLVCRALLGFIQGGFIPDLILYLSYFYTKNELPLRLALFWMSSNLCSVVASFIAFGVLRMRGLLGYEGWRWLFLVEGCITAAIGITTFFRMPPSPTQTKTWFRPKGWFTEREEVIAVNRIMRDDPSKGDMHNREGLTVKRLWTAICDYDLWPLYIIGLMFGLPTSPPTTYLTLSLRNIGFNTFQTNLLTIPSTVAGMVTMFAITVVSETVNDRSFVSMAEDLWTLPFLVAIYCLPEHPNQWVYFGLASGLLSYPYTHPIQVGWASRNSGAVASRTVNASLYNMFVQASAVIAAQIYRADDAPRYRRGNLILIVICCFNCIIMYPATKAYYKWRNAQRDKIWNAMTVEERIHYLNTTTDQGNRRLDFRFAH</sequence>
<comment type="subcellular location">
    <subcellularLocation>
        <location evidence="1">Membrane</location>
        <topology evidence="1">Multi-pass membrane protein</topology>
    </subcellularLocation>
</comment>
<dbReference type="Proteomes" id="UP001383192">
    <property type="component" value="Unassembled WGS sequence"/>
</dbReference>
<reference evidence="8 9" key="1">
    <citation type="submission" date="2024-01" db="EMBL/GenBank/DDBJ databases">
        <title>A draft genome for a cacao thread blight-causing isolate of Paramarasmius palmivorus.</title>
        <authorList>
            <person name="Baruah I.K."/>
            <person name="Bukari Y."/>
            <person name="Amoako-Attah I."/>
            <person name="Meinhardt L.W."/>
            <person name="Bailey B.A."/>
            <person name="Cohen S.P."/>
        </authorList>
    </citation>
    <scope>NUCLEOTIDE SEQUENCE [LARGE SCALE GENOMIC DNA]</scope>
    <source>
        <strain evidence="8 9">GH-12</strain>
    </source>
</reference>
<feature type="transmembrane region" description="Helical" evidence="7">
    <location>
        <begin position="518"/>
        <end position="535"/>
    </location>
</feature>
<feature type="transmembrane region" description="Helical" evidence="7">
    <location>
        <begin position="280"/>
        <end position="299"/>
    </location>
</feature>
<keyword evidence="3 7" id="KW-0812">Transmembrane</keyword>
<dbReference type="PANTHER" id="PTHR43791">
    <property type="entry name" value="PERMEASE-RELATED"/>
    <property type="match status" value="1"/>
</dbReference>
<feature type="transmembrane region" description="Helical" evidence="7">
    <location>
        <begin position="489"/>
        <end position="506"/>
    </location>
</feature>
<dbReference type="SUPFAM" id="SSF103473">
    <property type="entry name" value="MFS general substrate transporter"/>
    <property type="match status" value="1"/>
</dbReference>
<gene>
    <name evidence="8" type="ORF">VNI00_011491</name>
</gene>
<evidence type="ECO:0000313" key="8">
    <source>
        <dbReference type="EMBL" id="KAK7036558.1"/>
    </source>
</evidence>
<proteinExistence type="predicted"/>
<dbReference type="GO" id="GO:0016020">
    <property type="term" value="C:membrane"/>
    <property type="evidence" value="ECO:0007669"/>
    <property type="project" value="UniProtKB-SubCell"/>
</dbReference>
<keyword evidence="5 7" id="KW-0472">Membrane</keyword>
<dbReference type="InterPro" id="IPR011701">
    <property type="entry name" value="MFS"/>
</dbReference>